<comment type="similarity">
    <text evidence="1">Belongs to the non-flavoprotein flavin reductase family.</text>
</comment>
<dbReference type="SUPFAM" id="SSF50475">
    <property type="entry name" value="FMN-binding split barrel"/>
    <property type="match status" value="1"/>
</dbReference>
<dbReference type="GO" id="GO:0004497">
    <property type="term" value="F:monooxygenase activity"/>
    <property type="evidence" value="ECO:0007669"/>
    <property type="project" value="UniProtKB-KW"/>
</dbReference>
<evidence type="ECO:0000259" key="3">
    <source>
        <dbReference type="SMART" id="SM00903"/>
    </source>
</evidence>
<organism evidence="4 5">
    <name type="scientific">Sinisalibacter aestuarii</name>
    <dbReference type="NCBI Taxonomy" id="2949426"/>
    <lineage>
        <taxon>Bacteria</taxon>
        <taxon>Pseudomonadati</taxon>
        <taxon>Pseudomonadota</taxon>
        <taxon>Alphaproteobacteria</taxon>
        <taxon>Rhodobacterales</taxon>
        <taxon>Roseobacteraceae</taxon>
        <taxon>Sinisalibacter</taxon>
    </lineage>
</organism>
<evidence type="ECO:0000256" key="1">
    <source>
        <dbReference type="ARBA" id="ARBA00008898"/>
    </source>
</evidence>
<dbReference type="Gene3D" id="2.30.110.10">
    <property type="entry name" value="Electron Transport, Fmn-binding Protein, Chain A"/>
    <property type="match status" value="1"/>
</dbReference>
<reference evidence="4" key="1">
    <citation type="journal article" date="2023" name="Int. J. Syst. Evol. Microbiol.">
        <title>Sinisalibacter aestuarii sp. nov., isolated from estuarine sediment of the Arakawa River.</title>
        <authorList>
            <person name="Arafat S.T."/>
            <person name="Hirano S."/>
            <person name="Sato A."/>
            <person name="Takeuchi K."/>
            <person name="Yasuda T."/>
            <person name="Terahara T."/>
            <person name="Hamada M."/>
            <person name="Kobayashi T."/>
        </authorList>
    </citation>
    <scope>NUCLEOTIDE SEQUENCE</scope>
    <source>
        <strain evidence="4">B-399</strain>
    </source>
</reference>
<evidence type="ECO:0000313" key="4">
    <source>
        <dbReference type="EMBL" id="GKY86834.1"/>
    </source>
</evidence>
<keyword evidence="2" id="KW-0560">Oxidoreductase</keyword>
<name>A0ABQ5LPB2_9RHOB</name>
<dbReference type="Pfam" id="PF01613">
    <property type="entry name" value="Flavin_Reduct"/>
    <property type="match status" value="1"/>
</dbReference>
<accession>A0ABQ5LPB2</accession>
<dbReference type="InterPro" id="IPR012349">
    <property type="entry name" value="Split_barrel_FMN-bd"/>
</dbReference>
<dbReference type="InterPro" id="IPR002563">
    <property type="entry name" value="Flavin_Rdtase-like_dom"/>
</dbReference>
<keyword evidence="4" id="KW-0503">Monooxygenase</keyword>
<evidence type="ECO:0000313" key="5">
    <source>
        <dbReference type="Proteomes" id="UP001144205"/>
    </source>
</evidence>
<comment type="caution">
    <text evidence="4">The sequence shown here is derived from an EMBL/GenBank/DDBJ whole genome shotgun (WGS) entry which is preliminary data.</text>
</comment>
<dbReference type="Proteomes" id="UP001144205">
    <property type="component" value="Unassembled WGS sequence"/>
</dbReference>
<dbReference type="EMBL" id="BROH01000001">
    <property type="protein sequence ID" value="GKY86834.1"/>
    <property type="molecule type" value="Genomic_DNA"/>
</dbReference>
<keyword evidence="5" id="KW-1185">Reference proteome</keyword>
<proteinExistence type="inferred from homology"/>
<dbReference type="PANTHER" id="PTHR30466">
    <property type="entry name" value="FLAVIN REDUCTASE"/>
    <property type="match status" value="1"/>
</dbReference>
<dbReference type="InterPro" id="IPR050268">
    <property type="entry name" value="NADH-dep_flavin_reductase"/>
</dbReference>
<feature type="domain" description="Flavin reductase like" evidence="3">
    <location>
        <begin position="23"/>
        <end position="166"/>
    </location>
</feature>
<protein>
    <submittedName>
        <fullName evidence="4">Nitrilotriacetate monooxygenase</fullName>
    </submittedName>
</protein>
<dbReference type="SMART" id="SM00903">
    <property type="entry name" value="Flavin_Reduct"/>
    <property type="match status" value="1"/>
</dbReference>
<gene>
    <name evidence="4" type="ORF">STA1M1_07030</name>
</gene>
<sequence length="167" mass="18536">MDMSFSRVMTDGPVTPETYRNVMGSLPAGVCVITIRSADNRLHGVTATSFTSLSLDPPLVQWSLRREAWSHDQMTTVERFGVSILSAEQEELARRFATPMIDRFEALDIHGEPDGPPFLPGAQAWIDCSTETLLPGGDHTIVVGRVHEAQVFDVRPLLFWRGAFHSV</sequence>
<dbReference type="PANTHER" id="PTHR30466:SF11">
    <property type="entry name" value="FLAVIN-DEPENDENT MONOOXYGENASE, REDUCTASE SUBUNIT HSAB"/>
    <property type="match status" value="1"/>
</dbReference>
<evidence type="ECO:0000256" key="2">
    <source>
        <dbReference type="ARBA" id="ARBA00023002"/>
    </source>
</evidence>